<dbReference type="NCBIfam" id="NF005413">
    <property type="entry name" value="PRK06986.1"/>
    <property type="match status" value="1"/>
</dbReference>
<organism evidence="8 9">
    <name type="scientific">Candidatus Thermodesulfobacterium syntrophicum</name>
    <dbReference type="NCBI Taxonomy" id="3060442"/>
    <lineage>
        <taxon>Bacteria</taxon>
        <taxon>Pseudomonadati</taxon>
        <taxon>Thermodesulfobacteriota</taxon>
        <taxon>Thermodesulfobacteria</taxon>
        <taxon>Thermodesulfobacteriales</taxon>
        <taxon>Thermodesulfobacteriaceae</taxon>
        <taxon>Thermodesulfobacterium</taxon>
    </lineage>
</organism>
<dbReference type="NCBIfam" id="TIGR02479">
    <property type="entry name" value="FliA_WhiG"/>
    <property type="match status" value="1"/>
</dbReference>
<dbReference type="InterPro" id="IPR012845">
    <property type="entry name" value="RNA_pol_sigma_FliA_WhiG"/>
</dbReference>
<dbReference type="Pfam" id="PF04542">
    <property type="entry name" value="Sigma70_r2"/>
    <property type="match status" value="1"/>
</dbReference>
<dbReference type="InterPro" id="IPR007630">
    <property type="entry name" value="RNA_pol_sigma70_r4"/>
</dbReference>
<evidence type="ECO:0000256" key="2">
    <source>
        <dbReference type="ARBA" id="ARBA00023082"/>
    </source>
</evidence>
<dbReference type="GO" id="GO:0003677">
    <property type="term" value="F:DNA binding"/>
    <property type="evidence" value="ECO:0007669"/>
    <property type="project" value="UniProtKB-KW"/>
</dbReference>
<dbReference type="PRINTS" id="PR00046">
    <property type="entry name" value="SIGMA70FCT"/>
</dbReference>
<dbReference type="PIRSF" id="PIRSF000770">
    <property type="entry name" value="RNA_pol_sigma-SigE/K"/>
    <property type="match status" value="1"/>
</dbReference>
<dbReference type="Gene3D" id="1.20.140.160">
    <property type="match status" value="1"/>
</dbReference>
<dbReference type="SUPFAM" id="SSF88659">
    <property type="entry name" value="Sigma3 and sigma4 domains of RNA polymerase sigma factors"/>
    <property type="match status" value="2"/>
</dbReference>
<protein>
    <submittedName>
        <fullName evidence="8">DNA-directed RNA polymerase specialized sigma subunit</fullName>
    </submittedName>
</protein>
<dbReference type="GO" id="GO:0006352">
    <property type="term" value="P:DNA-templated transcription initiation"/>
    <property type="evidence" value="ECO:0007669"/>
    <property type="project" value="InterPro"/>
</dbReference>
<evidence type="ECO:0000313" key="9">
    <source>
        <dbReference type="Proteomes" id="UP001144110"/>
    </source>
</evidence>
<name>A0AAE3P646_9BACT</name>
<feature type="domain" description="RNA polymerase sigma-70 region 4" evidence="7">
    <location>
        <begin position="191"/>
        <end position="239"/>
    </location>
</feature>
<dbReference type="InterPro" id="IPR000943">
    <property type="entry name" value="RNA_pol_sigma70"/>
</dbReference>
<keyword evidence="2" id="KW-0731">Sigma factor</keyword>
<proteinExistence type="predicted"/>
<feature type="domain" description="RNA polymerase sigma-70 region 2" evidence="6">
    <location>
        <begin position="19"/>
        <end position="88"/>
    </location>
</feature>
<keyword evidence="3" id="KW-0238">DNA-binding</keyword>
<comment type="caution">
    <text evidence="8">The sequence shown here is derived from an EMBL/GenBank/DDBJ whole genome shotgun (WGS) entry which is preliminary data.</text>
</comment>
<dbReference type="EMBL" id="JAPHEG010000005">
    <property type="protein sequence ID" value="MDF2953989.1"/>
    <property type="molecule type" value="Genomic_DNA"/>
</dbReference>
<dbReference type="InterPro" id="IPR007624">
    <property type="entry name" value="RNA_pol_sigma70_r3"/>
</dbReference>
<dbReference type="GO" id="GO:0016987">
    <property type="term" value="F:sigma factor activity"/>
    <property type="evidence" value="ECO:0007669"/>
    <property type="project" value="UniProtKB-KW"/>
</dbReference>
<dbReference type="Pfam" id="PF04539">
    <property type="entry name" value="Sigma70_r3"/>
    <property type="match status" value="1"/>
</dbReference>
<dbReference type="InterPro" id="IPR014284">
    <property type="entry name" value="RNA_pol_sigma-70_dom"/>
</dbReference>
<dbReference type="Pfam" id="PF04545">
    <property type="entry name" value="Sigma70_r4"/>
    <property type="match status" value="1"/>
</dbReference>
<keyword evidence="4" id="KW-0804">Transcription</keyword>
<accession>A0AAE3P646</accession>
<dbReference type="NCBIfam" id="TIGR02937">
    <property type="entry name" value="sigma70-ECF"/>
    <property type="match status" value="1"/>
</dbReference>
<evidence type="ECO:0000259" key="5">
    <source>
        <dbReference type="Pfam" id="PF04539"/>
    </source>
</evidence>
<dbReference type="PANTHER" id="PTHR30385">
    <property type="entry name" value="SIGMA FACTOR F FLAGELLAR"/>
    <property type="match status" value="1"/>
</dbReference>
<reference evidence="8" key="1">
    <citation type="submission" date="2022-11" db="EMBL/GenBank/DDBJ databases">
        <title>Candidatus Alkanophaga archaea from heated hydrothermal vent sediment oxidize petroleum alkanes.</title>
        <authorList>
            <person name="Zehnle H."/>
            <person name="Laso-Perez R."/>
            <person name="Lipp J."/>
            <person name="Teske A."/>
            <person name="Wegener G."/>
        </authorList>
    </citation>
    <scope>NUCLEOTIDE SEQUENCE</scope>
    <source>
        <strain evidence="8">MCA70</strain>
    </source>
</reference>
<evidence type="ECO:0000259" key="6">
    <source>
        <dbReference type="Pfam" id="PF04542"/>
    </source>
</evidence>
<dbReference type="InterPro" id="IPR013325">
    <property type="entry name" value="RNA_pol_sigma_r2"/>
</dbReference>
<sequence length="246" mass="29156">MKKLINKFFLEKPSLEKVIEEFLPLINYWANRYAYYGNPVISKEDLVSVGVIGLIEAYHRYDPSKKVKFRTFAEFRIKGAMLDEIRKLDIIPRSVKNKINEFEEKIKKLHQELGRMPKDEEIAKSMNLSLEEYYKFLESIKGVTFIDIKNFKQRMPDLEEENVLELIAGDTKEDPFEKYALKELQEKLEKALEYLSEKERLVLALYYYEGLTMKEIAKILNYTESRISQIHNKAILKLRSILNKIN</sequence>
<dbReference type="InterPro" id="IPR013324">
    <property type="entry name" value="RNA_pol_sigma_r3/r4-like"/>
</dbReference>
<dbReference type="GO" id="GO:0003899">
    <property type="term" value="F:DNA-directed RNA polymerase activity"/>
    <property type="evidence" value="ECO:0007669"/>
    <property type="project" value="InterPro"/>
</dbReference>
<evidence type="ECO:0000256" key="3">
    <source>
        <dbReference type="ARBA" id="ARBA00023125"/>
    </source>
</evidence>
<evidence type="ECO:0000256" key="4">
    <source>
        <dbReference type="ARBA" id="ARBA00023163"/>
    </source>
</evidence>
<dbReference type="Gene3D" id="1.10.1740.10">
    <property type="match status" value="1"/>
</dbReference>
<feature type="domain" description="RNA polymerase sigma-70 region 3" evidence="5">
    <location>
        <begin position="98"/>
        <end position="153"/>
    </location>
</feature>
<dbReference type="SUPFAM" id="SSF88946">
    <property type="entry name" value="Sigma2 domain of RNA polymerase sigma factors"/>
    <property type="match status" value="1"/>
</dbReference>
<evidence type="ECO:0000256" key="1">
    <source>
        <dbReference type="ARBA" id="ARBA00023015"/>
    </source>
</evidence>
<keyword evidence="8" id="KW-0240">DNA-directed RNA polymerase</keyword>
<dbReference type="GO" id="GO:0000428">
    <property type="term" value="C:DNA-directed RNA polymerase complex"/>
    <property type="evidence" value="ECO:0007669"/>
    <property type="project" value="UniProtKB-KW"/>
</dbReference>
<dbReference type="CDD" id="cd06171">
    <property type="entry name" value="Sigma70_r4"/>
    <property type="match status" value="1"/>
</dbReference>
<dbReference type="AlphaFoldDB" id="A0AAE3P646"/>
<gene>
    <name evidence="8" type="ORF">OD816_001234</name>
</gene>
<dbReference type="InterPro" id="IPR007627">
    <property type="entry name" value="RNA_pol_sigma70_r2"/>
</dbReference>
<evidence type="ECO:0000313" key="8">
    <source>
        <dbReference type="EMBL" id="MDF2953989.1"/>
    </source>
</evidence>
<dbReference type="PANTHER" id="PTHR30385:SF7">
    <property type="entry name" value="RNA POLYMERASE SIGMA FACTOR FLIA"/>
    <property type="match status" value="1"/>
</dbReference>
<dbReference type="Proteomes" id="UP001144110">
    <property type="component" value="Unassembled WGS sequence"/>
</dbReference>
<evidence type="ECO:0000259" key="7">
    <source>
        <dbReference type="Pfam" id="PF04545"/>
    </source>
</evidence>
<keyword evidence="1" id="KW-0805">Transcription regulation</keyword>